<gene>
    <name evidence="11" type="ORF">PFISCL1PPCAC_15706</name>
</gene>
<dbReference type="Pfam" id="PF23377">
    <property type="entry name" value="Beta-prop_IFT122_2nd"/>
    <property type="match status" value="1"/>
</dbReference>
<dbReference type="Pfam" id="PF23381">
    <property type="entry name" value="Beta-prop_IFT122_1st"/>
    <property type="match status" value="2"/>
</dbReference>
<protein>
    <recommendedName>
        <fullName evidence="2">Intraflagellar transport protein 122 homolog</fullName>
    </recommendedName>
</protein>
<evidence type="ECO:0000313" key="12">
    <source>
        <dbReference type="Proteomes" id="UP001432322"/>
    </source>
</evidence>
<dbReference type="InterPro" id="IPR057411">
    <property type="entry name" value="TPR_IFT122"/>
</dbReference>
<dbReference type="GO" id="GO:0030991">
    <property type="term" value="C:intraciliary transport particle A"/>
    <property type="evidence" value="ECO:0007669"/>
    <property type="project" value="TreeGrafter"/>
</dbReference>
<feature type="domain" description="IFT122 first beta-propeller" evidence="9">
    <location>
        <begin position="16"/>
        <end position="200"/>
    </location>
</feature>
<evidence type="ECO:0000256" key="4">
    <source>
        <dbReference type="ARBA" id="ARBA00022737"/>
    </source>
</evidence>
<dbReference type="PANTHER" id="PTHR12764:SF4">
    <property type="entry name" value="INTRAFLAGELLAR TRANSPORT PROTEIN 122 HOMOLOG"/>
    <property type="match status" value="1"/>
</dbReference>
<dbReference type="InterPro" id="IPR039857">
    <property type="entry name" value="Ift122/121"/>
</dbReference>
<evidence type="ECO:0000313" key="11">
    <source>
        <dbReference type="EMBL" id="GMT24409.1"/>
    </source>
</evidence>
<dbReference type="SMART" id="SM00320">
    <property type="entry name" value="WD40"/>
    <property type="match status" value="6"/>
</dbReference>
<evidence type="ECO:0000256" key="2">
    <source>
        <dbReference type="ARBA" id="ARBA00019442"/>
    </source>
</evidence>
<keyword evidence="3 7" id="KW-0853">WD repeat</keyword>
<dbReference type="InterPro" id="IPR056152">
    <property type="entry name" value="Beta-prop_IFT122_2nd"/>
</dbReference>
<keyword evidence="5" id="KW-0969">Cilium</keyword>
<keyword evidence="12" id="KW-1185">Reference proteome</keyword>
<feature type="repeat" description="WD" evidence="7">
    <location>
        <begin position="56"/>
        <end position="87"/>
    </location>
</feature>
<dbReference type="PANTHER" id="PTHR12764">
    <property type="entry name" value="WD REPEAT DOMAIN-RELATED"/>
    <property type="match status" value="1"/>
</dbReference>
<dbReference type="EMBL" id="BTSY01000004">
    <property type="protein sequence ID" value="GMT24409.1"/>
    <property type="molecule type" value="Genomic_DNA"/>
</dbReference>
<feature type="domain" description="IFT122 first beta-propeller" evidence="9">
    <location>
        <begin position="211"/>
        <end position="318"/>
    </location>
</feature>
<sequence>MRPSMLWMENFNGHTDGSSTCVYSIAWKPDGSEVLVATGNSIFIFCATEFINLQTLKGHKDTVYALAWAHDGSKFASGSADKSVIIWTSEHEGILKYTHSDAIQYIAFHPLSVILLSCAITDYAHWTETDKNVNKQKVTGRITCAAWSKTGDYFAIALFDGKVLLKTFDPNDLPNFNSGETTIIIERPGGEPIWSVIFNYVGDEYKRQRENGTKSREFIVIGDWARTISYYELDGKKLPEKKDDISLGFDPSCMEWINNDEYLVVCGSNCQVHVLTKFGTFLGTVVTMDTWVWTIEARPKMNQIALGCVDGTFCGYTLFFSTVHALYRDIYAHRNEMTDVTIQHLTTNTNVRIRCNDLVKKVAIYKNKLAVQLSSKIIIYTLVGSPGDREPLEYRLVDTIDKELECSLLVVCSQHIITCNEKLLTCYDHKGVKQREWRLISLVRYIKVVGGPAGKETLVVGVRNGMICKIFVDNPFPVVQYNHKAGIRCFDVSIDRRIIGIVDENSIATVIDLKTKETIFQDTKAGSIAVNAELSNIVCYCGQGKVYIRAGNEAPFVQRMQTDAFVVGFTGNRVYCLHLYMMRGVEVPYSTQLYQYIENAQFEEAYKVACMGVTEEDWRFLANESFEKLELTIAHKAYSRVKDYRAMELIHQVQNMIKNREDSVLIRSKILAYNRRFERVAELYKKHGYEHEAMQLFTDLRMFDDAQALMHSTTGETQKTLMRKRADWARDSNEPRVAAEMFIASGDYEKAVNILIEYDWLDVAIIMMGKFDRNDKDLSLKLAEYLSKKKEYGMASKIYTQLNEMKKLLHMHITANNWNDAFAIADRYPGLSDYAYLEYGRYLAQNDRFEEAQEAFHRAGSDSEAYQVIESLAMNGVIEGRFTDAAYFYWQQAKQIAERAKREDDKRLLVKSMERLRMAEVYFAYDGIFLTHNQVYTPHMSESLLHKARFIAAYPNPLRNISMGIVYFFIANVAQEIGAFKLARNSLEKLKKISVHSNMQRAIDVATLKIRSKKISDDPSLNPKCFVCGLSNGLDRGPTCAHCSSDTVYCFSSFESLPLAEFWIEEGMSEEEARSLINSEPPLTQSTFNPFDKLKRGKKAVLGRDKLSKLDGSSVFISNPMGAFPTQYYFNVIPSISVSMCPQCNHMFHSDDYEMHLLSMGRCPFCRYQRPLKAHSHLDSLTSF</sequence>
<feature type="domain" description="Intraflagellar transport protein 122 homolog TPR" evidence="10">
    <location>
        <begin position="589"/>
        <end position="951"/>
    </location>
</feature>
<dbReference type="InterPro" id="IPR036322">
    <property type="entry name" value="WD40_repeat_dom_sf"/>
</dbReference>
<dbReference type="GO" id="GO:1905515">
    <property type="term" value="P:non-motile cilium assembly"/>
    <property type="evidence" value="ECO:0007669"/>
    <property type="project" value="TreeGrafter"/>
</dbReference>
<evidence type="ECO:0000256" key="1">
    <source>
        <dbReference type="ARBA" id="ARBA00004138"/>
    </source>
</evidence>
<organism evidence="11 12">
    <name type="scientific">Pristionchus fissidentatus</name>
    <dbReference type="NCBI Taxonomy" id="1538716"/>
    <lineage>
        <taxon>Eukaryota</taxon>
        <taxon>Metazoa</taxon>
        <taxon>Ecdysozoa</taxon>
        <taxon>Nematoda</taxon>
        <taxon>Chromadorea</taxon>
        <taxon>Rhabditida</taxon>
        <taxon>Rhabditina</taxon>
        <taxon>Diplogasteromorpha</taxon>
        <taxon>Diplogasteroidea</taxon>
        <taxon>Neodiplogasteridae</taxon>
        <taxon>Pristionchus</taxon>
    </lineage>
</organism>
<dbReference type="Gene3D" id="1.25.40.470">
    <property type="match status" value="1"/>
</dbReference>
<evidence type="ECO:0000259" key="10">
    <source>
        <dbReference type="Pfam" id="PF25295"/>
    </source>
</evidence>
<evidence type="ECO:0000256" key="3">
    <source>
        <dbReference type="ARBA" id="ARBA00022574"/>
    </source>
</evidence>
<dbReference type="GO" id="GO:0097730">
    <property type="term" value="C:non-motile cilium"/>
    <property type="evidence" value="ECO:0007669"/>
    <property type="project" value="TreeGrafter"/>
</dbReference>
<name>A0AAV5VXR4_9BILA</name>
<dbReference type="PROSITE" id="PS50294">
    <property type="entry name" value="WD_REPEATS_REGION"/>
    <property type="match status" value="1"/>
</dbReference>
<accession>A0AAV5VXR4</accession>
<dbReference type="Pfam" id="PF25143">
    <property type="entry name" value="Zn_ribbon_IFT122_C"/>
    <property type="match status" value="1"/>
</dbReference>
<dbReference type="InterPro" id="IPR015943">
    <property type="entry name" value="WD40/YVTN_repeat-like_dom_sf"/>
</dbReference>
<dbReference type="Pfam" id="PF25295">
    <property type="entry name" value="TPR_IFT122"/>
    <property type="match status" value="1"/>
</dbReference>
<evidence type="ECO:0000256" key="7">
    <source>
        <dbReference type="PROSITE-ProRule" id="PRU00221"/>
    </source>
</evidence>
<evidence type="ECO:0000259" key="8">
    <source>
        <dbReference type="Pfam" id="PF23377"/>
    </source>
</evidence>
<dbReference type="PROSITE" id="PS50082">
    <property type="entry name" value="WD_REPEATS_2"/>
    <property type="match status" value="1"/>
</dbReference>
<evidence type="ECO:0000256" key="5">
    <source>
        <dbReference type="ARBA" id="ARBA00023069"/>
    </source>
</evidence>
<keyword evidence="6" id="KW-0966">Cell projection</keyword>
<reference evidence="11" key="1">
    <citation type="submission" date="2023-10" db="EMBL/GenBank/DDBJ databases">
        <title>Genome assembly of Pristionchus species.</title>
        <authorList>
            <person name="Yoshida K."/>
            <person name="Sommer R.J."/>
        </authorList>
    </citation>
    <scope>NUCLEOTIDE SEQUENCE</scope>
    <source>
        <strain evidence="11">RS5133</strain>
    </source>
</reference>
<evidence type="ECO:0000259" key="9">
    <source>
        <dbReference type="Pfam" id="PF23381"/>
    </source>
</evidence>
<dbReference type="InterPro" id="IPR056153">
    <property type="entry name" value="Beta-prop_IFT122_1st"/>
</dbReference>
<keyword evidence="4" id="KW-0677">Repeat</keyword>
<dbReference type="SUPFAM" id="SSF50978">
    <property type="entry name" value="WD40 repeat-like"/>
    <property type="match status" value="2"/>
</dbReference>
<dbReference type="AlphaFoldDB" id="A0AAV5VXR4"/>
<comment type="caution">
    <text evidence="11">The sequence shown here is derived from an EMBL/GenBank/DDBJ whole genome shotgun (WGS) entry which is preliminary data.</text>
</comment>
<dbReference type="InterPro" id="IPR001680">
    <property type="entry name" value="WD40_rpt"/>
</dbReference>
<evidence type="ECO:0000256" key="6">
    <source>
        <dbReference type="ARBA" id="ARBA00023273"/>
    </source>
</evidence>
<proteinExistence type="predicted"/>
<feature type="domain" description="IFT122 second beta-propeller" evidence="8">
    <location>
        <begin position="324"/>
        <end position="582"/>
    </location>
</feature>
<dbReference type="GO" id="GO:0061512">
    <property type="term" value="P:protein localization to cilium"/>
    <property type="evidence" value="ECO:0007669"/>
    <property type="project" value="TreeGrafter"/>
</dbReference>
<comment type="subcellular location">
    <subcellularLocation>
        <location evidence="1">Cell projection</location>
        <location evidence="1">Cilium</location>
    </subcellularLocation>
</comment>
<dbReference type="Gene3D" id="2.130.10.10">
    <property type="entry name" value="YVTN repeat-like/Quinoprotein amine dehydrogenase"/>
    <property type="match status" value="2"/>
</dbReference>
<dbReference type="GO" id="GO:0035721">
    <property type="term" value="P:intraciliary retrograde transport"/>
    <property type="evidence" value="ECO:0007669"/>
    <property type="project" value="TreeGrafter"/>
</dbReference>
<dbReference type="Proteomes" id="UP001432322">
    <property type="component" value="Unassembled WGS sequence"/>
</dbReference>